<protein>
    <submittedName>
        <fullName evidence="2">Uncharacterized protein</fullName>
    </submittedName>
</protein>
<feature type="region of interest" description="Disordered" evidence="1">
    <location>
        <begin position="44"/>
        <end position="252"/>
    </location>
</feature>
<feature type="compositionally biased region" description="Acidic residues" evidence="1">
    <location>
        <begin position="396"/>
        <end position="426"/>
    </location>
</feature>
<proteinExistence type="predicted"/>
<feature type="compositionally biased region" description="Polar residues" evidence="1">
    <location>
        <begin position="304"/>
        <end position="315"/>
    </location>
</feature>
<accession>A0ABQ0M517</accession>
<feature type="compositionally biased region" description="Low complexity" evidence="1">
    <location>
        <begin position="316"/>
        <end position="330"/>
    </location>
</feature>
<feature type="compositionally biased region" description="Polar residues" evidence="1">
    <location>
        <begin position="66"/>
        <end position="78"/>
    </location>
</feature>
<keyword evidence="3" id="KW-1185">Reference proteome</keyword>
<dbReference type="Proteomes" id="UP000815677">
    <property type="component" value="Unassembled WGS sequence"/>
</dbReference>
<feature type="compositionally biased region" description="Acidic residues" evidence="1">
    <location>
        <begin position="376"/>
        <end position="385"/>
    </location>
</feature>
<feature type="compositionally biased region" description="Low complexity" evidence="1">
    <location>
        <begin position="234"/>
        <end position="251"/>
    </location>
</feature>
<feature type="compositionally biased region" description="Low complexity" evidence="1">
    <location>
        <begin position="119"/>
        <end position="136"/>
    </location>
</feature>
<feature type="compositionally biased region" description="Polar residues" evidence="1">
    <location>
        <begin position="137"/>
        <end position="163"/>
    </location>
</feature>
<feature type="compositionally biased region" description="Polar residues" evidence="1">
    <location>
        <begin position="181"/>
        <end position="192"/>
    </location>
</feature>
<organism evidence="2 3">
    <name type="scientific">Mycena chlorophos</name>
    <name type="common">Agaric fungus</name>
    <name type="synonym">Agaricus chlorophos</name>
    <dbReference type="NCBI Taxonomy" id="658473"/>
    <lineage>
        <taxon>Eukaryota</taxon>
        <taxon>Fungi</taxon>
        <taxon>Dikarya</taxon>
        <taxon>Basidiomycota</taxon>
        <taxon>Agaricomycotina</taxon>
        <taxon>Agaricomycetes</taxon>
        <taxon>Agaricomycetidae</taxon>
        <taxon>Agaricales</taxon>
        <taxon>Marasmiineae</taxon>
        <taxon>Mycenaceae</taxon>
        <taxon>Mycena</taxon>
    </lineage>
</organism>
<gene>
    <name evidence="2" type="ORF">MCHLO_14894</name>
</gene>
<feature type="region of interest" description="Disordered" evidence="1">
    <location>
        <begin position="376"/>
        <end position="436"/>
    </location>
</feature>
<sequence>MSGTKLSFRELVSLGLKPGDAWGEEKHALEKELDRHDRAVSSYSGWNASYAGPPSGPSWDGWQAPVASQHSRASSSGPLHNFAKPSNLAERTSAAPKSTGRSYTGTYPEPPATRTSYHGPGPTQTSRSSSSQGSTSYHSNGTISGRTFATIDSSHRSYNSQPPLTVPVGYYSEPAAASAHPQYQHSRSSLNQDYAYPVAAHNSKSRSADYHSPSTYHQPLPRAQDAYGDHRRAGSPSGSVASAASTSSSQGYVRHAPSAYAYTQDHHRYANPQTNAESFTSSRLGPVLADALDRAYYGPRPSRFPTSPLSARNTGSSYAESPSSSYWRSSTGTRASTNSANRQTNTASLTSSRLGLGVADALQRACSGYVHVEYLDEKDEDEDGHDDGGEWGDSIHDEEFDEEDDGYDDDTGGDFDDDDDDDYYDDDGTHSTKYSA</sequence>
<dbReference type="EMBL" id="DF849702">
    <property type="protein sequence ID" value="GAT58461.1"/>
    <property type="molecule type" value="Genomic_DNA"/>
</dbReference>
<evidence type="ECO:0000313" key="2">
    <source>
        <dbReference type="EMBL" id="GAT58461.1"/>
    </source>
</evidence>
<reference evidence="2" key="1">
    <citation type="submission" date="2014-09" db="EMBL/GenBank/DDBJ databases">
        <title>Genome sequence of the luminous mushroom Mycena chlorophos for searching fungal bioluminescence genes.</title>
        <authorList>
            <person name="Tanaka Y."/>
            <person name="Kasuga D."/>
            <person name="Oba Y."/>
            <person name="Hase S."/>
            <person name="Sato K."/>
            <person name="Oba Y."/>
            <person name="Sakakibara Y."/>
        </authorList>
    </citation>
    <scope>NUCLEOTIDE SEQUENCE</scope>
</reference>
<evidence type="ECO:0000256" key="1">
    <source>
        <dbReference type="SAM" id="MobiDB-lite"/>
    </source>
</evidence>
<name>A0ABQ0M517_MYCCL</name>
<feature type="compositionally biased region" description="Polar residues" evidence="1">
    <location>
        <begin position="95"/>
        <end position="105"/>
    </location>
</feature>
<feature type="region of interest" description="Disordered" evidence="1">
    <location>
        <begin position="299"/>
        <end position="350"/>
    </location>
</feature>
<evidence type="ECO:0000313" key="3">
    <source>
        <dbReference type="Proteomes" id="UP000815677"/>
    </source>
</evidence>
<feature type="compositionally biased region" description="Polar residues" evidence="1">
    <location>
        <begin position="331"/>
        <end position="350"/>
    </location>
</feature>